<accession>A0A6T1KEV4</accession>
<feature type="transmembrane region" description="Helical" evidence="8">
    <location>
        <begin position="155"/>
        <end position="174"/>
    </location>
</feature>
<keyword evidence="8" id="KW-1133">Transmembrane helix</keyword>
<feature type="binding site" evidence="4">
    <location>
        <position position="888"/>
    </location>
    <ligand>
        <name>AMP</name>
        <dbReference type="ChEBI" id="CHEBI:456215"/>
    </ligand>
</feature>
<feature type="binding site" evidence="5">
    <location>
        <position position="666"/>
    </location>
    <ligand>
        <name>Zn(2+)</name>
        <dbReference type="ChEBI" id="CHEBI:29105"/>
        <label>1</label>
    </ligand>
</feature>
<dbReference type="PANTHER" id="PTHR11347">
    <property type="entry name" value="CYCLIC NUCLEOTIDE PHOSPHODIESTERASE"/>
    <property type="match status" value="1"/>
</dbReference>
<feature type="binding site" evidence="4">
    <location>
        <begin position="662"/>
        <end position="666"/>
    </location>
    <ligand>
        <name>AMP</name>
        <dbReference type="ChEBI" id="CHEBI:456215"/>
    </ligand>
</feature>
<name>A0A6T1KEV4_9DINO</name>
<feature type="transmembrane region" description="Helical" evidence="8">
    <location>
        <begin position="186"/>
        <end position="204"/>
    </location>
</feature>
<feature type="binding site" evidence="5">
    <location>
        <position position="703"/>
    </location>
    <ligand>
        <name>Zn(2+)</name>
        <dbReference type="ChEBI" id="CHEBI:29105"/>
        <label>2</label>
    </ligand>
</feature>
<feature type="region of interest" description="Disordered" evidence="7">
    <location>
        <begin position="1"/>
        <end position="117"/>
    </location>
</feature>
<dbReference type="AlphaFoldDB" id="A0A6T1KEV4"/>
<evidence type="ECO:0000313" key="10">
    <source>
        <dbReference type="EMBL" id="CAE4642583.1"/>
    </source>
</evidence>
<gene>
    <name evidence="10" type="ORF">AMON00008_LOCUS48793</name>
    <name evidence="11" type="ORF">AMON00008_LOCUS48794</name>
</gene>
<organism evidence="11">
    <name type="scientific">Alexandrium monilatum</name>
    <dbReference type="NCBI Taxonomy" id="311494"/>
    <lineage>
        <taxon>Eukaryota</taxon>
        <taxon>Sar</taxon>
        <taxon>Alveolata</taxon>
        <taxon>Dinophyceae</taxon>
        <taxon>Gonyaulacales</taxon>
        <taxon>Pyrocystaceae</taxon>
        <taxon>Alexandrium</taxon>
    </lineage>
</organism>
<evidence type="ECO:0000256" key="5">
    <source>
        <dbReference type="PIRSR" id="PIRSR623088-3"/>
    </source>
</evidence>
<evidence type="ECO:0000256" key="3">
    <source>
        <dbReference type="PIRSR" id="PIRSR623088-1"/>
    </source>
</evidence>
<dbReference type="PROSITE" id="PS51845">
    <property type="entry name" value="PDEASE_I_2"/>
    <property type="match status" value="1"/>
</dbReference>
<feature type="transmembrane region" description="Helical" evidence="8">
    <location>
        <begin position="305"/>
        <end position="324"/>
    </location>
</feature>
<feature type="binding site" evidence="4">
    <location>
        <position position="837"/>
    </location>
    <ligand>
        <name>AMP</name>
        <dbReference type="ChEBI" id="CHEBI:456215"/>
    </ligand>
</feature>
<dbReference type="PROSITE" id="PS00126">
    <property type="entry name" value="PDEASE_I_1"/>
    <property type="match status" value="1"/>
</dbReference>
<dbReference type="EMBL" id="HBNR01068919">
    <property type="protein sequence ID" value="CAE4642586.1"/>
    <property type="molecule type" value="Transcribed_RNA"/>
</dbReference>
<evidence type="ECO:0000256" key="4">
    <source>
        <dbReference type="PIRSR" id="PIRSR623088-2"/>
    </source>
</evidence>
<evidence type="ECO:0000313" key="11">
    <source>
        <dbReference type="EMBL" id="CAE4642586.1"/>
    </source>
</evidence>
<evidence type="ECO:0000256" key="7">
    <source>
        <dbReference type="SAM" id="MobiDB-lite"/>
    </source>
</evidence>
<protein>
    <recommendedName>
        <fullName evidence="6">Phosphodiesterase</fullName>
        <ecNumber evidence="6">3.1.4.-</ecNumber>
    </recommendedName>
</protein>
<keyword evidence="8" id="KW-0812">Transmembrane</keyword>
<dbReference type="EMBL" id="HBNR01068918">
    <property type="protein sequence ID" value="CAE4642583.1"/>
    <property type="molecule type" value="Transcribed_RNA"/>
</dbReference>
<dbReference type="SUPFAM" id="SSF109604">
    <property type="entry name" value="HD-domain/PDEase-like"/>
    <property type="match status" value="1"/>
</dbReference>
<dbReference type="InterPro" id="IPR036971">
    <property type="entry name" value="PDEase_catalytic_dom_sf"/>
</dbReference>
<dbReference type="InterPro" id="IPR023174">
    <property type="entry name" value="PDEase_CS"/>
</dbReference>
<dbReference type="InterPro" id="IPR002073">
    <property type="entry name" value="PDEase_catalytic_dom"/>
</dbReference>
<dbReference type="GO" id="GO:0004114">
    <property type="term" value="F:3',5'-cyclic-nucleotide phosphodiesterase activity"/>
    <property type="evidence" value="ECO:0007669"/>
    <property type="project" value="InterPro"/>
</dbReference>
<proteinExistence type="inferred from homology"/>
<feature type="binding site" evidence="5">
    <location>
        <position position="702"/>
    </location>
    <ligand>
        <name>Zn(2+)</name>
        <dbReference type="ChEBI" id="CHEBI:29105"/>
        <label>1</label>
    </ligand>
</feature>
<dbReference type="PRINTS" id="PR00387">
    <property type="entry name" value="PDIESTERASE1"/>
</dbReference>
<dbReference type="SMART" id="SM00471">
    <property type="entry name" value="HDc"/>
    <property type="match status" value="1"/>
</dbReference>
<feature type="domain" description="PDEase" evidence="9">
    <location>
        <begin position="590"/>
        <end position="931"/>
    </location>
</feature>
<feature type="binding site" evidence="5">
    <location>
        <position position="837"/>
    </location>
    <ligand>
        <name>Zn(2+)</name>
        <dbReference type="ChEBI" id="CHEBI:29105"/>
        <label>1</label>
    </ligand>
</feature>
<dbReference type="CDD" id="cd00077">
    <property type="entry name" value="HDc"/>
    <property type="match status" value="1"/>
</dbReference>
<comment type="similarity">
    <text evidence="6">Belongs to the cyclic nucleotide phosphodiesterase family.</text>
</comment>
<evidence type="ECO:0000256" key="2">
    <source>
        <dbReference type="ARBA" id="ARBA00022801"/>
    </source>
</evidence>
<feature type="compositionally biased region" description="Polar residues" evidence="7">
    <location>
        <begin position="65"/>
        <end position="80"/>
    </location>
</feature>
<dbReference type="GO" id="GO:0007165">
    <property type="term" value="P:signal transduction"/>
    <property type="evidence" value="ECO:0007669"/>
    <property type="project" value="InterPro"/>
</dbReference>
<dbReference type="Gene3D" id="1.10.1300.10">
    <property type="entry name" value="3'5'-cyclic nucleotide phosphodiesterase, catalytic domain"/>
    <property type="match status" value="1"/>
</dbReference>
<evidence type="ECO:0000259" key="9">
    <source>
        <dbReference type="PROSITE" id="PS51845"/>
    </source>
</evidence>
<dbReference type="Pfam" id="PF00233">
    <property type="entry name" value="PDEase_I"/>
    <property type="match status" value="1"/>
</dbReference>
<sequence>MYDDAAITLPFAVPVAVEPSSDEEPPPRRTPEPPRRARGDGPGPRFKEGELTGIMPRALEREQLRSSGGRSPAGTQEDSITTTSRRSARVSRVSKSGAKSDRSRSSLGGSDYGPAALEPMEEPRRITALCRCSLCGKLHRALAPFCFALNRNGKFQFVMFMALLSALFLPDIWILANRPSNDDLDVILTCVWVMFILELFVQLVGTMKTYFNSFFFWTDLLGAASVMLDLTYITSSIMNVNASEVQQNTVVMRAARVAKLGARAGRFTKLVKLLRFLPGMRDLGSDQGTAKVISGRLNFSLSMRVSCLIIVLVIVLPLFSMWTYPEQDWSIKSFMDVLDAAADPLANSAGRFSWQLDVFASFYKDMSYFPYRLEAKPSAALGAEVLARLPWEGGRESPERNTNRLVFESSRLRCEFNFQGPNQIDALLSIILLLCVMTLMVGASLNLGNSVSTVVLRPLEKLLDQVRDMAATVFKSAREMGDDGNSDDDGEFREVDTDGVLGKEVDLLERVVMKLGALGNFSVTRNVPDEEADALAGLGQFDRAVIRGFQGSASLVNVGAHAGEPVAVSRLSEVLSISDNGIGEEAKGDLQHQQSLLAATGLSLELVDSWNLSPLELDRSRSHAAMMYFVGPHNHGVPFEPGKMAAFQQLAEARYVKSNHYHNWFHAIDVTHGVYRLLRLLVAEHCMTGLERFGLLVSAVCHDVGHPGLNNSFLVETSHELALQYNDKSPLEHMHCAKLFEIVAMPNCDIFDSLSKGQFQEVRKVCIEAILATDNAQHFGITKEVQMTYEVNSEVLDAGRRRFLAVPSEFPTREATACYSQADVRKLLVKLVIHIADISNSLKPFRICRIWANQVMEEFFAQGDREKRLGVPVQALNDRGKVSRPFSQIGFIEFLLTPLMLPVVKVIPPMEPLLQQMIQNAQSWHAQWLEALPPPTLSERHALEGRIARLQGKYHDYLGVH</sequence>
<feature type="compositionally biased region" description="Basic and acidic residues" evidence="7">
    <location>
        <begin position="25"/>
        <end position="50"/>
    </location>
</feature>
<keyword evidence="2 6" id="KW-0378">Hydrolase</keyword>
<dbReference type="GO" id="GO:0046872">
    <property type="term" value="F:metal ion binding"/>
    <property type="evidence" value="ECO:0007669"/>
    <property type="project" value="UniProtKB-KW"/>
</dbReference>
<feature type="active site" description="Proton donor" evidence="3">
    <location>
        <position position="662"/>
    </location>
</feature>
<feature type="binding site" evidence="4">
    <location>
        <position position="703"/>
    </location>
    <ligand>
        <name>AMP</name>
        <dbReference type="ChEBI" id="CHEBI:456215"/>
    </ligand>
</feature>
<feature type="binding site" evidence="5">
    <location>
        <position position="703"/>
    </location>
    <ligand>
        <name>Zn(2+)</name>
        <dbReference type="ChEBI" id="CHEBI:29105"/>
        <label>1</label>
    </ligand>
</feature>
<dbReference type="InterPro" id="IPR023088">
    <property type="entry name" value="PDEase"/>
</dbReference>
<evidence type="ECO:0000256" key="8">
    <source>
        <dbReference type="SAM" id="Phobius"/>
    </source>
</evidence>
<reference evidence="11" key="1">
    <citation type="submission" date="2021-01" db="EMBL/GenBank/DDBJ databases">
        <authorList>
            <person name="Corre E."/>
            <person name="Pelletier E."/>
            <person name="Niang G."/>
            <person name="Scheremetjew M."/>
            <person name="Finn R."/>
            <person name="Kale V."/>
            <person name="Holt S."/>
            <person name="Cochrane G."/>
            <person name="Meng A."/>
            <person name="Brown T."/>
            <person name="Cohen L."/>
        </authorList>
    </citation>
    <scope>NUCLEOTIDE SEQUENCE</scope>
    <source>
        <strain evidence="11">CCMP3105</strain>
    </source>
</reference>
<dbReference type="InterPro" id="IPR003607">
    <property type="entry name" value="HD/PDEase_dom"/>
</dbReference>
<keyword evidence="8" id="KW-0472">Membrane</keyword>
<feature type="compositionally biased region" description="Low complexity" evidence="7">
    <location>
        <begin position="81"/>
        <end position="94"/>
    </location>
</feature>
<keyword evidence="1 5" id="KW-0479">Metal-binding</keyword>
<evidence type="ECO:0000256" key="1">
    <source>
        <dbReference type="ARBA" id="ARBA00022723"/>
    </source>
</evidence>
<comment type="cofactor">
    <cofactor evidence="6">
        <name>a divalent metal cation</name>
        <dbReference type="ChEBI" id="CHEBI:60240"/>
    </cofactor>
    <text evidence="6">Binds 2 divalent metal cations per subunit. Site 1 may preferentially bind zinc ions, while site 2 has a preference for magnesium and/or manganese ions.</text>
</comment>
<dbReference type="EC" id="3.1.4.-" evidence="6"/>
<evidence type="ECO:0000256" key="6">
    <source>
        <dbReference type="RuleBase" id="RU363067"/>
    </source>
</evidence>